<comment type="caution">
    <text evidence="2">The sequence shown here is derived from an EMBL/GenBank/DDBJ whole genome shotgun (WGS) entry which is preliminary data.</text>
</comment>
<evidence type="ECO:0000313" key="3">
    <source>
        <dbReference type="Proteomes" id="UP000824130"/>
    </source>
</evidence>
<dbReference type="GO" id="GO:0016810">
    <property type="term" value="F:hydrolase activity, acting on carbon-nitrogen (but not peptide) bonds"/>
    <property type="evidence" value="ECO:0007669"/>
    <property type="project" value="InterPro"/>
</dbReference>
<dbReference type="PANTHER" id="PTHR22642">
    <property type="entry name" value="IMIDAZOLONEPROPIONASE"/>
    <property type="match status" value="1"/>
</dbReference>
<dbReference type="Proteomes" id="UP000824130">
    <property type="component" value="Unassembled WGS sequence"/>
</dbReference>
<dbReference type="InterPro" id="IPR032466">
    <property type="entry name" value="Metal_Hydrolase"/>
</dbReference>
<protein>
    <submittedName>
        <fullName evidence="2">Amidohydrolase</fullName>
    </submittedName>
</protein>
<evidence type="ECO:0000259" key="1">
    <source>
        <dbReference type="Pfam" id="PF07969"/>
    </source>
</evidence>
<reference evidence="2" key="1">
    <citation type="submission" date="2020-10" db="EMBL/GenBank/DDBJ databases">
        <authorList>
            <person name="Gilroy R."/>
        </authorList>
    </citation>
    <scope>NUCLEOTIDE SEQUENCE</scope>
    <source>
        <strain evidence="2">ChiSjej4B22-8349</strain>
    </source>
</reference>
<dbReference type="InterPro" id="IPR011059">
    <property type="entry name" value="Metal-dep_hydrolase_composite"/>
</dbReference>
<dbReference type="SUPFAM" id="SSF51556">
    <property type="entry name" value="Metallo-dependent hydrolases"/>
    <property type="match status" value="1"/>
</dbReference>
<dbReference type="Gene3D" id="3.10.310.70">
    <property type="match status" value="1"/>
</dbReference>
<evidence type="ECO:0000313" key="2">
    <source>
        <dbReference type="EMBL" id="HIU95789.1"/>
    </source>
</evidence>
<dbReference type="InterPro" id="IPR013108">
    <property type="entry name" value="Amidohydro_3"/>
</dbReference>
<dbReference type="CDD" id="cd01300">
    <property type="entry name" value="YtcJ_like"/>
    <property type="match status" value="1"/>
</dbReference>
<accession>A0A9D1N605</accession>
<dbReference type="PANTHER" id="PTHR22642:SF2">
    <property type="entry name" value="PROTEIN LONG AFTER FAR-RED 3"/>
    <property type="match status" value="1"/>
</dbReference>
<proteinExistence type="predicted"/>
<organism evidence="2 3">
    <name type="scientific">Candidatus Allocopromorpha excrementipullorum</name>
    <dbReference type="NCBI Taxonomy" id="2840743"/>
    <lineage>
        <taxon>Bacteria</taxon>
        <taxon>Bacillati</taxon>
        <taxon>Bacillota</taxon>
        <taxon>Clostridia</taxon>
        <taxon>Eubacteriales</taxon>
        <taxon>Eubacteriaceae</taxon>
        <taxon>Eubacteriaceae incertae sedis</taxon>
        <taxon>Candidatus Allocopromorpha</taxon>
    </lineage>
</organism>
<dbReference type="Pfam" id="PF07969">
    <property type="entry name" value="Amidohydro_3"/>
    <property type="match status" value="1"/>
</dbReference>
<name>A0A9D1N605_9FIRM</name>
<dbReference type="AlphaFoldDB" id="A0A9D1N605"/>
<dbReference type="SUPFAM" id="SSF51338">
    <property type="entry name" value="Composite domain of metallo-dependent hydrolases"/>
    <property type="match status" value="1"/>
</dbReference>
<gene>
    <name evidence="2" type="ORF">IAD25_03655</name>
</gene>
<sequence length="542" mass="59901">MKADLIIKSDCIFDSISAEPYPGFVAVKGNRILAVERGSDPSAYQGQDTVVKEFGANTVMAGFHDSHTHLIMAGLFKTYVNLAEAKSEEEAALMVKKAADKDPDKTGWVRGFSWYHVFWDNRQMPTHASLDKYFPDRPVCLLHAEAHGAWINSAAMKIIGLTADTPDPAGGKIVRDTNGDPTGVLLEAATGLATRYAFDFTEQEEKAIIHAFMDAAKNLGITSINDVQPYYHGNMGDLEVYSQMDRAGELTVRIHAAPDLTGDLDKVVEDREKYSSDKLKVDQVKQFLDGVVTTHTALVLDEYADEPGNIGEELCDLDSISKAVPEAHKRGLSVKLHACGDRAVRYGIDYIETAVKTYGKNQCRHAIEHLEMVSDDDFSRIKELGIIPSVQPEHLALTQTFDANPYPEVLGKKRADKTFPYRSLYEAAGILAIGSDCPVVDNDPFLEIFRGITRVHNDGKPEGGWTPSEKLTLAEMLKFYTHGSAYGVHRENELGSLAEGYFADIIVIDKDLFSIPDTDLMERKVIMTVMDGKIIYEDPASV</sequence>
<dbReference type="InterPro" id="IPR033932">
    <property type="entry name" value="YtcJ-like"/>
</dbReference>
<feature type="domain" description="Amidohydrolase 3" evidence="1">
    <location>
        <begin position="58"/>
        <end position="536"/>
    </location>
</feature>
<dbReference type="EMBL" id="DVOB01000080">
    <property type="protein sequence ID" value="HIU95789.1"/>
    <property type="molecule type" value="Genomic_DNA"/>
</dbReference>
<dbReference type="Gene3D" id="3.20.20.140">
    <property type="entry name" value="Metal-dependent hydrolases"/>
    <property type="match status" value="1"/>
</dbReference>
<reference evidence="2" key="2">
    <citation type="journal article" date="2021" name="PeerJ">
        <title>Extensive microbial diversity within the chicken gut microbiome revealed by metagenomics and culture.</title>
        <authorList>
            <person name="Gilroy R."/>
            <person name="Ravi A."/>
            <person name="Getino M."/>
            <person name="Pursley I."/>
            <person name="Horton D.L."/>
            <person name="Alikhan N.F."/>
            <person name="Baker D."/>
            <person name="Gharbi K."/>
            <person name="Hall N."/>
            <person name="Watson M."/>
            <person name="Adriaenssens E.M."/>
            <person name="Foster-Nyarko E."/>
            <person name="Jarju S."/>
            <person name="Secka A."/>
            <person name="Antonio M."/>
            <person name="Oren A."/>
            <person name="Chaudhuri R.R."/>
            <person name="La Ragione R."/>
            <person name="Hildebrand F."/>
            <person name="Pallen M.J."/>
        </authorList>
    </citation>
    <scope>NUCLEOTIDE SEQUENCE</scope>
    <source>
        <strain evidence="2">ChiSjej4B22-8349</strain>
    </source>
</reference>
<dbReference type="Gene3D" id="2.30.40.10">
    <property type="entry name" value="Urease, subunit C, domain 1"/>
    <property type="match status" value="1"/>
</dbReference>